<dbReference type="Gene3D" id="3.40.50.150">
    <property type="entry name" value="Vaccinia Virus protein VP39"/>
    <property type="match status" value="1"/>
</dbReference>
<comment type="caution">
    <text evidence="3">The sequence shown here is derived from an EMBL/GenBank/DDBJ whole genome shotgun (WGS) entry which is preliminary data.</text>
</comment>
<protein>
    <submittedName>
        <fullName evidence="3">Methyltransferase</fullName>
    </submittedName>
</protein>
<dbReference type="GO" id="GO:0032259">
    <property type="term" value="P:methylation"/>
    <property type="evidence" value="ECO:0007669"/>
    <property type="project" value="UniProtKB-KW"/>
</dbReference>
<dbReference type="InterPro" id="IPR050078">
    <property type="entry name" value="Ribosomal_L11_MeTrfase_PrmA"/>
</dbReference>
<dbReference type="SUPFAM" id="SSF53335">
    <property type="entry name" value="S-adenosyl-L-methionine-dependent methyltransferases"/>
    <property type="match status" value="1"/>
</dbReference>
<reference evidence="3 4" key="1">
    <citation type="submission" date="2020-03" db="EMBL/GenBank/DDBJ databases">
        <title>Metabolic flexibility allows generalist bacteria to become dominant in a frequently disturbed ecosystem.</title>
        <authorList>
            <person name="Chen Y.-J."/>
            <person name="Leung P.M."/>
            <person name="Bay S.K."/>
            <person name="Hugenholtz P."/>
            <person name="Kessler A.J."/>
            <person name="Shelley G."/>
            <person name="Waite D.W."/>
            <person name="Cook P.L."/>
            <person name="Greening C."/>
        </authorList>
    </citation>
    <scope>NUCLEOTIDE SEQUENCE [LARGE SCALE GENOMIC DNA]</scope>
    <source>
        <strain evidence="3">SS_bin_28</strain>
    </source>
</reference>
<evidence type="ECO:0000256" key="1">
    <source>
        <dbReference type="ARBA" id="ARBA00022603"/>
    </source>
</evidence>
<dbReference type="GO" id="GO:0008276">
    <property type="term" value="F:protein methyltransferase activity"/>
    <property type="evidence" value="ECO:0007669"/>
    <property type="project" value="TreeGrafter"/>
</dbReference>
<name>A0A7Y2H1P9_UNCEI</name>
<evidence type="ECO:0000313" key="4">
    <source>
        <dbReference type="Proteomes" id="UP000547674"/>
    </source>
</evidence>
<accession>A0A7Y2H1P9</accession>
<dbReference type="Proteomes" id="UP000547674">
    <property type="component" value="Unassembled WGS sequence"/>
</dbReference>
<sequence length="283" mass="31315">MRRWFACEMVVTSAQAEIAQAVLWDFDLLGLEESPKGAEFSVAVREAPWPEAKLHEQLKSYNVTPLSLRFFPIEEEDWLALWKEGWEPTAMGERLLVVPAWLEPPNTKRNCVRIEPGMAFGTGTHPTTQLAYEVLEDLLVSHPRAGWMADVGIGTGVLSLGAAMLAPGLKIFGTDYDAQALLSCNKNLKLNPGAGDRIHLTRTLSLPCLAGAMPLIVANVTAGEHEVLDAAIEHALSREHPTLILSGFMSGQEKVALERWQHRGLKLQSRKERDSWIALHLQA</sequence>
<dbReference type="EMBL" id="JABDJR010000208">
    <property type="protein sequence ID" value="NNF06186.1"/>
    <property type="molecule type" value="Genomic_DNA"/>
</dbReference>
<dbReference type="Pfam" id="PF06325">
    <property type="entry name" value="PrmA"/>
    <property type="match status" value="1"/>
</dbReference>
<dbReference type="PANTHER" id="PTHR43648">
    <property type="entry name" value="ELECTRON TRANSFER FLAVOPROTEIN BETA SUBUNIT LYSINE METHYLTRANSFERASE"/>
    <property type="match status" value="1"/>
</dbReference>
<dbReference type="InterPro" id="IPR029063">
    <property type="entry name" value="SAM-dependent_MTases_sf"/>
</dbReference>
<evidence type="ECO:0000256" key="2">
    <source>
        <dbReference type="ARBA" id="ARBA00022679"/>
    </source>
</evidence>
<keyword evidence="1 3" id="KW-0489">Methyltransferase</keyword>
<gene>
    <name evidence="3" type="ORF">HKN21_05450</name>
</gene>
<evidence type="ECO:0000313" key="3">
    <source>
        <dbReference type="EMBL" id="NNF06186.1"/>
    </source>
</evidence>
<organism evidence="3 4">
    <name type="scientific">Eiseniibacteriota bacterium</name>
    <dbReference type="NCBI Taxonomy" id="2212470"/>
    <lineage>
        <taxon>Bacteria</taxon>
        <taxon>Candidatus Eiseniibacteriota</taxon>
    </lineage>
</organism>
<dbReference type="PANTHER" id="PTHR43648:SF1">
    <property type="entry name" value="ELECTRON TRANSFER FLAVOPROTEIN BETA SUBUNIT LYSINE METHYLTRANSFERASE"/>
    <property type="match status" value="1"/>
</dbReference>
<dbReference type="AlphaFoldDB" id="A0A7Y2H1P9"/>
<keyword evidence="2 3" id="KW-0808">Transferase</keyword>
<proteinExistence type="predicted"/>